<reference evidence="2" key="1">
    <citation type="submission" date="2023-06" db="EMBL/GenBank/DDBJ databases">
        <title>Draft genome of Marssonina rosae.</title>
        <authorList>
            <person name="Cheng Q."/>
        </authorList>
    </citation>
    <scope>NUCLEOTIDE SEQUENCE</scope>
    <source>
        <strain evidence="2">R4</strain>
    </source>
</reference>
<feature type="transmembrane region" description="Helical" evidence="1">
    <location>
        <begin position="12"/>
        <end position="30"/>
    </location>
</feature>
<evidence type="ECO:0000313" key="3">
    <source>
        <dbReference type="Proteomes" id="UP001285354"/>
    </source>
</evidence>
<keyword evidence="1" id="KW-0472">Membrane</keyword>
<keyword evidence="1" id="KW-0812">Transmembrane</keyword>
<evidence type="ECO:0000256" key="1">
    <source>
        <dbReference type="SAM" id="Phobius"/>
    </source>
</evidence>
<comment type="caution">
    <text evidence="2">The sequence shown here is derived from an EMBL/GenBank/DDBJ whole genome shotgun (WGS) entry which is preliminary data.</text>
</comment>
<sequence length="232" mass="24962">MAPYAGSRATTLLVAVGTLTSNLLSALFFYQLPDDPYHLVKYFGWYLHLANLLSVFGFVGALRQHGPSVAIFANYLILDMLLSSIPRVIILFSVTSFSSSLCQPSAFPSNAQQHAHSLPSPAADPSSPFLYALAPITPPPSEFLSPSDFSPESCMRTVYLGQLMLGAGVVLATVLQLVGALCVRGYARALWAREMREEEAATDMGSSGRGEGEWAGVRFSDHDGGKGLMLKL</sequence>
<dbReference type="AlphaFoldDB" id="A0AAD9SWB7"/>
<evidence type="ECO:0000313" key="2">
    <source>
        <dbReference type="EMBL" id="KAK2624686.1"/>
    </source>
</evidence>
<feature type="transmembrane region" description="Helical" evidence="1">
    <location>
        <begin position="69"/>
        <end position="90"/>
    </location>
</feature>
<organism evidence="2 3">
    <name type="scientific">Diplocarpon rosae</name>
    <dbReference type="NCBI Taxonomy" id="946125"/>
    <lineage>
        <taxon>Eukaryota</taxon>
        <taxon>Fungi</taxon>
        <taxon>Dikarya</taxon>
        <taxon>Ascomycota</taxon>
        <taxon>Pezizomycotina</taxon>
        <taxon>Leotiomycetes</taxon>
        <taxon>Helotiales</taxon>
        <taxon>Drepanopezizaceae</taxon>
        <taxon>Diplocarpon</taxon>
    </lineage>
</organism>
<keyword evidence="1" id="KW-1133">Transmembrane helix</keyword>
<feature type="transmembrane region" description="Helical" evidence="1">
    <location>
        <begin position="163"/>
        <end position="187"/>
    </location>
</feature>
<feature type="transmembrane region" description="Helical" evidence="1">
    <location>
        <begin position="42"/>
        <end position="62"/>
    </location>
</feature>
<accession>A0AAD9SWB7</accession>
<dbReference type="EMBL" id="JAUBYV010000009">
    <property type="protein sequence ID" value="KAK2624686.1"/>
    <property type="molecule type" value="Genomic_DNA"/>
</dbReference>
<dbReference type="Proteomes" id="UP001285354">
    <property type="component" value="Unassembled WGS sequence"/>
</dbReference>
<gene>
    <name evidence="2" type="ORF">QTJ16_005879</name>
</gene>
<protein>
    <submittedName>
        <fullName evidence="2">Uncharacterized protein</fullName>
    </submittedName>
</protein>
<keyword evidence="3" id="KW-1185">Reference proteome</keyword>
<proteinExistence type="predicted"/>
<name>A0AAD9SWB7_9HELO</name>